<keyword evidence="2" id="KW-1185">Reference proteome</keyword>
<protein>
    <submittedName>
        <fullName evidence="1">Uncharacterized protein</fullName>
    </submittedName>
</protein>
<comment type="caution">
    <text evidence="1">The sequence shown here is derived from an EMBL/GenBank/DDBJ whole genome shotgun (WGS) entry which is preliminary data.</text>
</comment>
<dbReference type="Proteomes" id="UP001172457">
    <property type="component" value="Unassembled WGS sequence"/>
</dbReference>
<organism evidence="1 2">
    <name type="scientific">Centaurea solstitialis</name>
    <name type="common">yellow star-thistle</name>
    <dbReference type="NCBI Taxonomy" id="347529"/>
    <lineage>
        <taxon>Eukaryota</taxon>
        <taxon>Viridiplantae</taxon>
        <taxon>Streptophyta</taxon>
        <taxon>Embryophyta</taxon>
        <taxon>Tracheophyta</taxon>
        <taxon>Spermatophyta</taxon>
        <taxon>Magnoliopsida</taxon>
        <taxon>eudicotyledons</taxon>
        <taxon>Gunneridae</taxon>
        <taxon>Pentapetalae</taxon>
        <taxon>asterids</taxon>
        <taxon>campanulids</taxon>
        <taxon>Asterales</taxon>
        <taxon>Asteraceae</taxon>
        <taxon>Carduoideae</taxon>
        <taxon>Cardueae</taxon>
        <taxon>Centaureinae</taxon>
        <taxon>Centaurea</taxon>
    </lineage>
</organism>
<accession>A0AA38SG84</accession>
<dbReference type="EMBL" id="JARYMX010000229">
    <property type="protein sequence ID" value="KAJ9535486.1"/>
    <property type="molecule type" value="Genomic_DNA"/>
</dbReference>
<gene>
    <name evidence="1" type="ORF">OSB04_un001385</name>
</gene>
<proteinExistence type="predicted"/>
<sequence>MVRLEVDLSSGPMNISHVHDDLLWNDMQKLAFSATVYMVWRERNARLFRKIIKPMETLFKEIQMVVIARMAWKNRRSRNVRNEE</sequence>
<dbReference type="AlphaFoldDB" id="A0AA38SG84"/>
<name>A0AA38SG84_9ASTR</name>
<evidence type="ECO:0000313" key="2">
    <source>
        <dbReference type="Proteomes" id="UP001172457"/>
    </source>
</evidence>
<reference evidence="1" key="1">
    <citation type="submission" date="2023-03" db="EMBL/GenBank/DDBJ databases">
        <title>Chromosome-scale reference genome and RAD-based genetic map of yellow starthistle (Centaurea solstitialis) reveal putative structural variation and QTLs associated with invader traits.</title>
        <authorList>
            <person name="Reatini B."/>
            <person name="Cang F.A."/>
            <person name="Jiang Q."/>
            <person name="Mckibben M.T.W."/>
            <person name="Barker M.S."/>
            <person name="Rieseberg L.H."/>
            <person name="Dlugosch K.M."/>
        </authorList>
    </citation>
    <scope>NUCLEOTIDE SEQUENCE</scope>
    <source>
        <strain evidence="1">CAN-66</strain>
        <tissue evidence="1">Leaf</tissue>
    </source>
</reference>
<evidence type="ECO:0000313" key="1">
    <source>
        <dbReference type="EMBL" id="KAJ9535486.1"/>
    </source>
</evidence>